<evidence type="ECO:0008006" key="5">
    <source>
        <dbReference type="Google" id="ProtNLM"/>
    </source>
</evidence>
<evidence type="ECO:0000313" key="4">
    <source>
        <dbReference type="Proteomes" id="UP001143400"/>
    </source>
</evidence>
<evidence type="ECO:0000313" key="1">
    <source>
        <dbReference type="EMBL" id="GLK55911.1"/>
    </source>
</evidence>
<name>A0A9W6IVJ7_9HYPH</name>
<dbReference type="Gene3D" id="3.40.1530.20">
    <property type="entry name" value="Protein of unknown function (DUF1491)"/>
    <property type="match status" value="1"/>
</dbReference>
<protein>
    <recommendedName>
        <fullName evidence="5">DUF1491 family protein</fullName>
    </recommendedName>
</protein>
<accession>A0A9W6IVJ7</accession>
<dbReference type="AlphaFoldDB" id="A0A9W6IVJ7"/>
<dbReference type="RefSeq" id="WP_204949022.1">
    <property type="nucleotide sequence ID" value="NZ_BSFF01000002.1"/>
</dbReference>
<keyword evidence="3" id="KW-1185">Reference proteome</keyword>
<dbReference type="EMBL" id="JAFBCY010000001">
    <property type="protein sequence ID" value="MBM7850618.1"/>
    <property type="molecule type" value="Genomic_DNA"/>
</dbReference>
<dbReference type="EMBL" id="BSFF01000002">
    <property type="protein sequence ID" value="GLK55911.1"/>
    <property type="molecule type" value="Genomic_DNA"/>
</dbReference>
<reference evidence="1" key="1">
    <citation type="journal article" date="2014" name="Int. J. Syst. Evol. Microbiol.">
        <title>Complete genome sequence of Corynebacterium casei LMG S-19264T (=DSM 44701T), isolated from a smear-ripened cheese.</title>
        <authorList>
            <consortium name="US DOE Joint Genome Institute (JGI-PGF)"/>
            <person name="Walter F."/>
            <person name="Albersmeier A."/>
            <person name="Kalinowski J."/>
            <person name="Ruckert C."/>
        </authorList>
    </citation>
    <scope>NUCLEOTIDE SEQUENCE</scope>
    <source>
        <strain evidence="1">VKM B-1606</strain>
    </source>
</reference>
<reference evidence="2 3" key="2">
    <citation type="submission" date="2021-01" db="EMBL/GenBank/DDBJ databases">
        <title>Genomic Encyclopedia of Type Strains, Phase IV (KMG-IV): sequencing the most valuable type-strain genomes for metagenomic binning, comparative biology and taxonomic classification.</title>
        <authorList>
            <person name="Goeker M."/>
        </authorList>
    </citation>
    <scope>NUCLEOTIDE SEQUENCE [LARGE SCALE GENOMIC DNA]</scope>
    <source>
        <strain evidence="2 3">DSM 6130</strain>
    </source>
</reference>
<evidence type="ECO:0000313" key="2">
    <source>
        <dbReference type="EMBL" id="MBM7850618.1"/>
    </source>
</evidence>
<dbReference type="Proteomes" id="UP001143400">
    <property type="component" value="Unassembled WGS sequence"/>
</dbReference>
<comment type="caution">
    <text evidence="1">The sequence shown here is derived from an EMBL/GenBank/DDBJ whole genome shotgun (WGS) entry which is preliminary data.</text>
</comment>
<dbReference type="Proteomes" id="UP000758856">
    <property type="component" value="Unassembled WGS sequence"/>
</dbReference>
<sequence>MSSRLTSDFWVAAYVRRCHLAGAYALVRRRGSPEAGAIFLVIDRLDGRNDLYAPAPQAEVENARARTFERVAEGVDGLAVEERLARELRFDSDVWIIAVEDRDGRAFLDDGL</sequence>
<organism evidence="1 4">
    <name type="scientific">Methylopila capsulata</name>
    <dbReference type="NCBI Taxonomy" id="61654"/>
    <lineage>
        <taxon>Bacteria</taxon>
        <taxon>Pseudomonadati</taxon>
        <taxon>Pseudomonadota</taxon>
        <taxon>Alphaproteobacteria</taxon>
        <taxon>Hyphomicrobiales</taxon>
        <taxon>Methylopilaceae</taxon>
        <taxon>Methylopila</taxon>
    </lineage>
</organism>
<dbReference type="Pfam" id="PF07372">
    <property type="entry name" value="DUF1491"/>
    <property type="match status" value="1"/>
</dbReference>
<gene>
    <name evidence="1" type="ORF">GCM10008170_19300</name>
    <name evidence="2" type="ORF">JOD31_000830</name>
</gene>
<proteinExistence type="predicted"/>
<evidence type="ECO:0000313" key="3">
    <source>
        <dbReference type="Proteomes" id="UP000758856"/>
    </source>
</evidence>
<reference evidence="1" key="3">
    <citation type="submission" date="2023-01" db="EMBL/GenBank/DDBJ databases">
        <authorList>
            <person name="Sun Q."/>
            <person name="Evtushenko L."/>
        </authorList>
    </citation>
    <scope>NUCLEOTIDE SEQUENCE</scope>
    <source>
        <strain evidence="1">VKM B-1606</strain>
    </source>
</reference>
<dbReference type="InterPro" id="IPR009964">
    <property type="entry name" value="DUF1491"/>
</dbReference>